<reference evidence="4" key="1">
    <citation type="submission" date="2013-01" db="EMBL/GenBank/DDBJ databases">
        <title>Draft Genome Sequence of a Mulberry Tree, Morus notabilis C.K. Schneid.</title>
        <authorList>
            <person name="He N."/>
            <person name="Zhao S."/>
        </authorList>
    </citation>
    <scope>NUCLEOTIDE SEQUENCE</scope>
</reference>
<dbReference type="InterPro" id="IPR057499">
    <property type="entry name" value="Kelch_FKB95"/>
</dbReference>
<protein>
    <submittedName>
        <fullName evidence="3">F-box/kelch-repeat protein SKIP6</fullName>
    </submittedName>
</protein>
<dbReference type="CDD" id="cd22152">
    <property type="entry name" value="F-box_AtAFR-like"/>
    <property type="match status" value="1"/>
</dbReference>
<dbReference type="InterPro" id="IPR001810">
    <property type="entry name" value="F-box_dom"/>
</dbReference>
<feature type="domain" description="FKB95-like N-terminal Kelch" evidence="2">
    <location>
        <begin position="80"/>
        <end position="354"/>
    </location>
</feature>
<dbReference type="InterPro" id="IPR015915">
    <property type="entry name" value="Kelch-typ_b-propeller"/>
</dbReference>
<proteinExistence type="predicted"/>
<evidence type="ECO:0000313" key="3">
    <source>
        <dbReference type="EMBL" id="EXC19724.1"/>
    </source>
</evidence>
<feature type="domain" description="F-box" evidence="1">
    <location>
        <begin position="13"/>
        <end position="53"/>
    </location>
</feature>
<dbReference type="OrthoDB" id="10251809at2759"/>
<dbReference type="AlphaFoldDB" id="W9S014"/>
<name>W9S014_9ROSA</name>
<dbReference type="EMBL" id="KE345890">
    <property type="protein sequence ID" value="EXC19724.1"/>
    <property type="molecule type" value="Genomic_DNA"/>
</dbReference>
<dbReference type="PANTHER" id="PTHR24414">
    <property type="entry name" value="F-BOX/KELCH-REPEAT PROTEIN SKIP4"/>
    <property type="match status" value="1"/>
</dbReference>
<dbReference type="eggNOG" id="KOG1072">
    <property type="taxonomic scope" value="Eukaryota"/>
</dbReference>
<dbReference type="Pfam" id="PF25210">
    <property type="entry name" value="Kelch_FKB95"/>
    <property type="match status" value="1"/>
</dbReference>
<keyword evidence="4" id="KW-1185">Reference proteome</keyword>
<evidence type="ECO:0000259" key="2">
    <source>
        <dbReference type="Pfam" id="PF25210"/>
    </source>
</evidence>
<dbReference type="Proteomes" id="UP000030645">
    <property type="component" value="Unassembled WGS sequence"/>
</dbReference>
<sequence length="376" mass="42603">MSTVTEALPEILIPSLPNDVALQCLARVPRRYHRVLAAVSKPIRSVLSSPHFFAVRSSLNCTELLPYLRIRSRYCHTVGWFTVFGRRPDDGKNDIIVAPVPGDPNDRLDWSNYAAVGPKIYVVGGISGDCYSTELWIFDCRFHTWERGPSMPTVQRCAAKTVVLDGKIYAIGCWTEENSWVNVFDTVDGRWEALPSPKLRVYGKEVDGCAIRGGKVCVWSEFEELKFDPATKTWEVFRSGVGSGLRWTTQICEVNGMLYCTENYKGMIKGFDERNGVWKEVKIVDNTGLLPNHLWKPWMVNVGGRLVIMGWKELQDQIVNPELDDKVGVWCAEIEVEKDGDGDFRGEVQWSEMVSSMRTWLADRAPLFYACVPVSY</sequence>
<dbReference type="Pfam" id="PF00646">
    <property type="entry name" value="F-box"/>
    <property type="match status" value="1"/>
</dbReference>
<dbReference type="InterPro" id="IPR050354">
    <property type="entry name" value="F-box/kelch-repeat_ARATH"/>
</dbReference>
<dbReference type="InterPro" id="IPR006652">
    <property type="entry name" value="Kelch_1"/>
</dbReference>
<dbReference type="SUPFAM" id="SSF117281">
    <property type="entry name" value="Kelch motif"/>
    <property type="match status" value="1"/>
</dbReference>
<evidence type="ECO:0000259" key="1">
    <source>
        <dbReference type="Pfam" id="PF00646"/>
    </source>
</evidence>
<dbReference type="PANTHER" id="PTHR24414:SF23">
    <property type="entry name" value="F-BOX_KELCH-REPEAT PROTEIN SKIP6"/>
    <property type="match status" value="1"/>
</dbReference>
<dbReference type="KEGG" id="mnt:21391720"/>
<gene>
    <name evidence="3" type="ORF">L484_008350</name>
</gene>
<accession>W9S014</accession>
<dbReference type="Gene3D" id="2.120.10.80">
    <property type="entry name" value="Kelch-type beta propeller"/>
    <property type="match status" value="1"/>
</dbReference>
<organism evidence="3 4">
    <name type="scientific">Morus notabilis</name>
    <dbReference type="NCBI Taxonomy" id="981085"/>
    <lineage>
        <taxon>Eukaryota</taxon>
        <taxon>Viridiplantae</taxon>
        <taxon>Streptophyta</taxon>
        <taxon>Embryophyta</taxon>
        <taxon>Tracheophyta</taxon>
        <taxon>Spermatophyta</taxon>
        <taxon>Magnoliopsida</taxon>
        <taxon>eudicotyledons</taxon>
        <taxon>Gunneridae</taxon>
        <taxon>Pentapetalae</taxon>
        <taxon>rosids</taxon>
        <taxon>fabids</taxon>
        <taxon>Rosales</taxon>
        <taxon>Moraceae</taxon>
        <taxon>Moreae</taxon>
        <taxon>Morus</taxon>
    </lineage>
</organism>
<dbReference type="SMART" id="SM00612">
    <property type="entry name" value="Kelch"/>
    <property type="match status" value="1"/>
</dbReference>
<evidence type="ECO:0000313" key="4">
    <source>
        <dbReference type="Proteomes" id="UP000030645"/>
    </source>
</evidence>